<dbReference type="AlphaFoldDB" id="A0A2Z6QZU0"/>
<proteinExistence type="predicted"/>
<dbReference type="InterPro" id="IPR052980">
    <property type="entry name" value="Crinkler_effector"/>
</dbReference>
<evidence type="ECO:0000313" key="2">
    <source>
        <dbReference type="EMBL" id="GBB85866.1"/>
    </source>
</evidence>
<protein>
    <recommendedName>
        <fullName evidence="4">Crinkler effector protein N-terminal domain-containing protein</fullName>
    </recommendedName>
</protein>
<dbReference type="EMBL" id="BEXD01000259">
    <property type="protein sequence ID" value="GBB85866.1"/>
    <property type="molecule type" value="Genomic_DNA"/>
</dbReference>
<comment type="caution">
    <text evidence="2">The sequence shown here is derived from an EMBL/GenBank/DDBJ whole genome shotgun (WGS) entry which is preliminary data.</text>
</comment>
<accession>A0A2Z6QZU0</accession>
<gene>
    <name evidence="2" type="ORF">RclHR1_12300009</name>
</gene>
<feature type="region of interest" description="Disordered" evidence="1">
    <location>
        <begin position="1"/>
        <end position="20"/>
    </location>
</feature>
<evidence type="ECO:0000256" key="1">
    <source>
        <dbReference type="SAM" id="MobiDB-lite"/>
    </source>
</evidence>
<organism evidence="2 3">
    <name type="scientific">Rhizophagus clarus</name>
    <dbReference type="NCBI Taxonomy" id="94130"/>
    <lineage>
        <taxon>Eukaryota</taxon>
        <taxon>Fungi</taxon>
        <taxon>Fungi incertae sedis</taxon>
        <taxon>Mucoromycota</taxon>
        <taxon>Glomeromycotina</taxon>
        <taxon>Glomeromycetes</taxon>
        <taxon>Glomerales</taxon>
        <taxon>Glomeraceae</taxon>
        <taxon>Rhizophagus</taxon>
    </lineage>
</organism>
<feature type="compositionally biased region" description="Acidic residues" evidence="1">
    <location>
        <begin position="410"/>
        <end position="426"/>
    </location>
</feature>
<dbReference type="Proteomes" id="UP000247702">
    <property type="component" value="Unassembled WGS sequence"/>
</dbReference>
<name>A0A2Z6QZU0_9GLOM</name>
<evidence type="ECO:0000313" key="3">
    <source>
        <dbReference type="Proteomes" id="UP000247702"/>
    </source>
</evidence>
<sequence>MDSTHASSSTSTRASPSTSSADLLALSQEISRLGTIFNEQEFTQKDKAQLRKFFTVEVTQRKDILDLISTLTNDREKLDYLKEFLTGIFLKLLSYSPIIPNTYLFLCFSFPPKKHIRVIVEQPGVGKWVVIILVNAKRPQKRAKTGHDDDDEIDDESLNEFWQAIKNASCDKFLQLPEDTRFLGKRSGPSSLLIRKCYNDLILVAFDTKIDKLRITGNPGIGKTFFGYYLLYLLALQNVPIVYDNFHETKPIIFEGGKASISDTNGIERYLRRLDVWYIVDGKEPKEVKAKTILICSPRKDHYWDFLKYDGVVTSRFMPTWSRKEINECRSKLYDEIVSLDLAKRLFDKWGGIPRFVLQRANDPTFQNLLDHAIAKCGMSIFDYVGELDADDKISHMLVHIHMNLPAGDGNDDDNDDDDNDDDDGDDKGKNKSSSSTSQRQLDRNGKEPYTETIIRFASKYVRRQVTRQYEARIRERLLEKTKAGTGNPLLGIVYEYMAHKILLNGGNFDVRPLEEYAVEDYDDPDAKVNLSKQDGAIMFTKKKTGSIVNGKYCQPIEKNFPSCDSIIAPDKIFQMTDSCKTPSH</sequence>
<dbReference type="PANTHER" id="PTHR33129">
    <property type="entry name" value="PROTEIN KINASE DOMAIN-CONTAINING PROTEIN-RELATED"/>
    <property type="match status" value="1"/>
</dbReference>
<evidence type="ECO:0008006" key="4">
    <source>
        <dbReference type="Google" id="ProtNLM"/>
    </source>
</evidence>
<dbReference type="STRING" id="94130.A0A2Z6QZU0"/>
<feature type="region of interest" description="Disordered" evidence="1">
    <location>
        <begin position="407"/>
        <end position="449"/>
    </location>
</feature>
<dbReference type="PANTHER" id="PTHR33129:SF1">
    <property type="entry name" value="ATP-BINDING PROTEIN"/>
    <property type="match status" value="1"/>
</dbReference>
<dbReference type="InterPro" id="IPR027417">
    <property type="entry name" value="P-loop_NTPase"/>
</dbReference>
<reference evidence="2 3" key="1">
    <citation type="submission" date="2017-11" db="EMBL/GenBank/DDBJ databases">
        <title>The genome of Rhizophagus clarus HR1 reveals common genetic basis of auxotrophy among arbuscular mycorrhizal fungi.</title>
        <authorList>
            <person name="Kobayashi Y."/>
        </authorList>
    </citation>
    <scope>NUCLEOTIDE SEQUENCE [LARGE SCALE GENOMIC DNA]</scope>
    <source>
        <strain evidence="2 3">HR1</strain>
    </source>
</reference>
<dbReference type="SUPFAM" id="SSF52540">
    <property type="entry name" value="P-loop containing nucleoside triphosphate hydrolases"/>
    <property type="match status" value="1"/>
</dbReference>
<keyword evidence="3" id="KW-1185">Reference proteome</keyword>